<name>A5CAS4_VITVI</name>
<evidence type="ECO:0008006" key="2">
    <source>
        <dbReference type="Google" id="ProtNLM"/>
    </source>
</evidence>
<proteinExistence type="predicted"/>
<accession>A5CAS4</accession>
<dbReference type="EMBL" id="AM488462">
    <property type="protein sequence ID" value="CAN79876.1"/>
    <property type="molecule type" value="Genomic_DNA"/>
</dbReference>
<dbReference type="AlphaFoldDB" id="A5CAS4"/>
<organism evidence="1">
    <name type="scientific">Vitis vinifera</name>
    <name type="common">Grape</name>
    <dbReference type="NCBI Taxonomy" id="29760"/>
    <lineage>
        <taxon>Eukaryota</taxon>
        <taxon>Viridiplantae</taxon>
        <taxon>Streptophyta</taxon>
        <taxon>Embryophyta</taxon>
        <taxon>Tracheophyta</taxon>
        <taxon>Spermatophyta</taxon>
        <taxon>Magnoliopsida</taxon>
        <taxon>eudicotyledons</taxon>
        <taxon>Gunneridae</taxon>
        <taxon>Pentapetalae</taxon>
        <taxon>rosids</taxon>
        <taxon>Vitales</taxon>
        <taxon>Vitaceae</taxon>
        <taxon>Viteae</taxon>
        <taxon>Vitis</taxon>
    </lineage>
</organism>
<evidence type="ECO:0000313" key="1">
    <source>
        <dbReference type="EMBL" id="CAN79876.1"/>
    </source>
</evidence>
<sequence>MKLISDNQAALHIASNPVFHERTKHIEVDHHFIREKITSGYVATSFVNSNDQLADIFTKSLRDKPSKGGKQRGKTNRMKKIEDRSFSLPSHFWSTFRSPFSTCYIPFQSSGSQESNASNRVRFGAEMRKIWPSEDNCSRLVRNLHNTLKLAQHLPNSHSPCVV</sequence>
<reference evidence="1" key="1">
    <citation type="journal article" date="2007" name="PLoS ONE">
        <title>The first genome sequence of an elite grapevine cultivar (Pinot noir Vitis vinifera L.): coping with a highly heterozygous genome.</title>
        <authorList>
            <person name="Velasco R."/>
            <person name="Zharkikh A."/>
            <person name="Troggio M."/>
            <person name="Cartwright D.A."/>
            <person name="Cestaro A."/>
            <person name="Pruss D."/>
            <person name="Pindo M."/>
            <person name="FitzGerald L.M."/>
            <person name="Vezzulli S."/>
            <person name="Reid J."/>
            <person name="Malacarne G."/>
            <person name="Iliev D."/>
            <person name="Coppola G."/>
            <person name="Wardell B."/>
            <person name="Micheletti D."/>
            <person name="Macalma T."/>
            <person name="Facci M."/>
            <person name="Mitchell J.T."/>
            <person name="Perazzolli M."/>
            <person name="Eldredge G."/>
            <person name="Gatto P."/>
            <person name="Oyzerski R."/>
            <person name="Moretto M."/>
            <person name="Gutin N."/>
            <person name="Stefanini M."/>
            <person name="Chen Y."/>
            <person name="Segala C."/>
            <person name="Davenport C."/>
            <person name="Dematte L."/>
            <person name="Mraz A."/>
            <person name="Battilana J."/>
            <person name="Stormo K."/>
            <person name="Costa F."/>
            <person name="Tao Q."/>
            <person name="Si-Ammour A."/>
            <person name="Harkins T."/>
            <person name="Lackey A."/>
            <person name="Perbost C."/>
            <person name="Taillon B."/>
            <person name="Stella A."/>
            <person name="Solovyev V."/>
            <person name="Fawcett J.A."/>
            <person name="Sterck L."/>
            <person name="Vandepoele K."/>
            <person name="Grando S.M."/>
            <person name="Toppo S."/>
            <person name="Moser C."/>
            <person name="Lanchbury J."/>
            <person name="Bogden R."/>
            <person name="Skolnick M."/>
            <person name="Sgaramella V."/>
            <person name="Bhatnagar S.K."/>
            <person name="Fontana P."/>
            <person name="Gutin A."/>
            <person name="Van de Peer Y."/>
            <person name="Salamini F."/>
            <person name="Viola R."/>
        </authorList>
    </citation>
    <scope>NUCLEOTIDE SEQUENCE</scope>
</reference>
<protein>
    <recommendedName>
        <fullName evidence="2">Copia protein</fullName>
    </recommendedName>
</protein>
<gene>
    <name evidence="1" type="ORF">VITISV_006995</name>
</gene>
<dbReference type="CDD" id="cd09272">
    <property type="entry name" value="RNase_HI_RT_Ty1"/>
    <property type="match status" value="1"/>
</dbReference>